<dbReference type="InterPro" id="IPR050204">
    <property type="entry name" value="AraC_XylS_family_regulators"/>
</dbReference>
<keyword evidence="4" id="KW-0804">Transcription</keyword>
<sequence length="280" mass="30991">MKNAAISSTKETAVQSFWRDEALPFIEARSVEDGREVCYGKHAHEAFSIGAVTGGRSTYVNGKVLERAGPGSVVVINPDVVHACNPDDDQPWSYRMLYVDVEWLGNLQHELGVSQDPGFRPFSTTLTTQVGLYDGLNRLHAALTDEYADTLQKHSAAVEFFSGMCRTLSPAPVPVAGGDNLKLARAAQYIREHCVRSLRLEEICAAADLSASYLFRAFKDRYGMTPHAYLVNCRIEYSRSQLKRGRAIAEVAAEAGFADQAHLQRAFRKFVAATPGQYRR</sequence>
<dbReference type="RefSeq" id="WP_074294443.1">
    <property type="nucleotide sequence ID" value="NZ_FSRU01000001.1"/>
</dbReference>
<keyword evidence="1" id="KW-0805">Transcription regulation</keyword>
<proteinExistence type="predicted"/>
<reference evidence="6 7" key="1">
    <citation type="submission" date="2016-11" db="EMBL/GenBank/DDBJ databases">
        <authorList>
            <person name="Jaros S."/>
            <person name="Januszkiewicz K."/>
            <person name="Wedrychowicz H."/>
        </authorList>
    </citation>
    <scope>NUCLEOTIDE SEQUENCE [LARGE SCALE GENOMIC DNA]</scope>
    <source>
        <strain evidence="6 7">GAS95</strain>
    </source>
</reference>
<dbReference type="GO" id="GO:0043565">
    <property type="term" value="F:sequence-specific DNA binding"/>
    <property type="evidence" value="ECO:0007669"/>
    <property type="project" value="InterPro"/>
</dbReference>
<dbReference type="Pfam" id="PF02311">
    <property type="entry name" value="AraC_binding"/>
    <property type="match status" value="1"/>
</dbReference>
<evidence type="ECO:0000256" key="4">
    <source>
        <dbReference type="ARBA" id="ARBA00023163"/>
    </source>
</evidence>
<dbReference type="SUPFAM" id="SSF46689">
    <property type="entry name" value="Homeodomain-like"/>
    <property type="match status" value="2"/>
</dbReference>
<accession>A0A1N6GSE1</accession>
<dbReference type="EMBL" id="FSRU01000001">
    <property type="protein sequence ID" value="SIO10423.1"/>
    <property type="molecule type" value="Genomic_DNA"/>
</dbReference>
<protein>
    <submittedName>
        <fullName evidence="6">Transcriptional regulator, AraC family</fullName>
    </submittedName>
</protein>
<keyword evidence="2" id="KW-0238">DNA-binding</keyword>
<evidence type="ECO:0000256" key="1">
    <source>
        <dbReference type="ARBA" id="ARBA00023015"/>
    </source>
</evidence>
<evidence type="ECO:0000256" key="2">
    <source>
        <dbReference type="ARBA" id="ARBA00023125"/>
    </source>
</evidence>
<keyword evidence="3" id="KW-0010">Activator</keyword>
<keyword evidence="7" id="KW-1185">Reference proteome</keyword>
<dbReference type="PROSITE" id="PS00041">
    <property type="entry name" value="HTH_ARAC_FAMILY_1"/>
    <property type="match status" value="1"/>
</dbReference>
<evidence type="ECO:0000256" key="3">
    <source>
        <dbReference type="ARBA" id="ARBA00023159"/>
    </source>
</evidence>
<dbReference type="Gene3D" id="1.10.10.60">
    <property type="entry name" value="Homeodomain-like"/>
    <property type="match status" value="1"/>
</dbReference>
<dbReference type="PROSITE" id="PS01124">
    <property type="entry name" value="HTH_ARAC_FAMILY_2"/>
    <property type="match status" value="1"/>
</dbReference>
<dbReference type="InterPro" id="IPR009057">
    <property type="entry name" value="Homeodomain-like_sf"/>
</dbReference>
<feature type="domain" description="HTH araC/xylS-type" evidence="5">
    <location>
        <begin position="184"/>
        <end position="280"/>
    </location>
</feature>
<dbReference type="Proteomes" id="UP000185151">
    <property type="component" value="Unassembled WGS sequence"/>
</dbReference>
<dbReference type="SMART" id="SM00342">
    <property type="entry name" value="HTH_ARAC"/>
    <property type="match status" value="1"/>
</dbReference>
<gene>
    <name evidence="6" type="ORF">SAMN05444165_0937</name>
</gene>
<organism evidence="6 7">
    <name type="scientific">Paraburkholderia phenazinium</name>
    <dbReference type="NCBI Taxonomy" id="60549"/>
    <lineage>
        <taxon>Bacteria</taxon>
        <taxon>Pseudomonadati</taxon>
        <taxon>Pseudomonadota</taxon>
        <taxon>Betaproteobacteria</taxon>
        <taxon>Burkholderiales</taxon>
        <taxon>Burkholderiaceae</taxon>
        <taxon>Paraburkholderia</taxon>
    </lineage>
</organism>
<dbReference type="InterPro" id="IPR003313">
    <property type="entry name" value="AraC-bd"/>
</dbReference>
<evidence type="ECO:0000313" key="7">
    <source>
        <dbReference type="Proteomes" id="UP000185151"/>
    </source>
</evidence>
<name>A0A1N6GSE1_9BURK</name>
<evidence type="ECO:0000259" key="5">
    <source>
        <dbReference type="PROSITE" id="PS01124"/>
    </source>
</evidence>
<dbReference type="InterPro" id="IPR037923">
    <property type="entry name" value="HTH-like"/>
</dbReference>
<evidence type="ECO:0000313" key="6">
    <source>
        <dbReference type="EMBL" id="SIO10423.1"/>
    </source>
</evidence>
<dbReference type="GO" id="GO:0003700">
    <property type="term" value="F:DNA-binding transcription factor activity"/>
    <property type="evidence" value="ECO:0007669"/>
    <property type="project" value="InterPro"/>
</dbReference>
<dbReference type="AlphaFoldDB" id="A0A1N6GSE1"/>
<dbReference type="PANTHER" id="PTHR46796">
    <property type="entry name" value="HTH-TYPE TRANSCRIPTIONAL ACTIVATOR RHAS-RELATED"/>
    <property type="match status" value="1"/>
</dbReference>
<dbReference type="PANTHER" id="PTHR46796:SF2">
    <property type="entry name" value="TRANSCRIPTIONAL REGULATORY PROTEIN"/>
    <property type="match status" value="1"/>
</dbReference>
<dbReference type="InterPro" id="IPR018060">
    <property type="entry name" value="HTH_AraC"/>
</dbReference>
<dbReference type="Pfam" id="PF12833">
    <property type="entry name" value="HTH_18"/>
    <property type="match status" value="1"/>
</dbReference>
<dbReference type="SUPFAM" id="SSF51215">
    <property type="entry name" value="Regulatory protein AraC"/>
    <property type="match status" value="1"/>
</dbReference>
<dbReference type="InterPro" id="IPR018062">
    <property type="entry name" value="HTH_AraC-typ_CS"/>
</dbReference>
<dbReference type="OrthoDB" id="9809338at2"/>